<dbReference type="VEuPathDB" id="VectorBase:PPAI000039"/>
<keyword evidence="4" id="KW-1185">Reference proteome</keyword>
<feature type="compositionally biased region" description="Low complexity" evidence="1">
    <location>
        <begin position="59"/>
        <end position="84"/>
    </location>
</feature>
<evidence type="ECO:0000313" key="3">
    <source>
        <dbReference type="EnsemblMetazoa" id="PPAI000039-PA"/>
    </source>
</evidence>
<dbReference type="EnsemblMetazoa" id="PPAI000039-RA">
    <property type="protein sequence ID" value="PPAI000039-PA"/>
    <property type="gene ID" value="PPAI000039"/>
</dbReference>
<evidence type="ECO:0000256" key="2">
    <source>
        <dbReference type="SAM" id="SignalP"/>
    </source>
</evidence>
<evidence type="ECO:0000256" key="1">
    <source>
        <dbReference type="SAM" id="MobiDB-lite"/>
    </source>
</evidence>
<dbReference type="EMBL" id="AJVK01000150">
    <property type="status" value="NOT_ANNOTATED_CDS"/>
    <property type="molecule type" value="Genomic_DNA"/>
</dbReference>
<dbReference type="Proteomes" id="UP000092462">
    <property type="component" value="Unassembled WGS sequence"/>
</dbReference>
<name>A0A1B0CYG5_PHLPP</name>
<feature type="compositionally biased region" description="Pro residues" evidence="1">
    <location>
        <begin position="85"/>
        <end position="94"/>
    </location>
</feature>
<feature type="chain" id="PRO_5043926768" evidence="2">
    <location>
        <begin position="18"/>
        <end position="205"/>
    </location>
</feature>
<sequence length="205" mass="22054">MKLIVIILATLVAQGYSQRYCYICNNCNDPFDTSGHDRVRCTADNIFQPPVEETPPPAETTTPPLNTPTTTTGPVTQSTDSQPPSDTPPGPPSETPTTTLFPPTPAGLPPQGLLRRRRNISPINEVQDPTQNEAFRCFIAHRDVGGEVQTQRGCTAYIGEATCALLGVAGDNCRICDSDGCNSGARFTLSILTLITALFIAIRLH</sequence>
<organism evidence="3 4">
    <name type="scientific">Phlebotomus papatasi</name>
    <name type="common">Sandfly</name>
    <dbReference type="NCBI Taxonomy" id="29031"/>
    <lineage>
        <taxon>Eukaryota</taxon>
        <taxon>Metazoa</taxon>
        <taxon>Ecdysozoa</taxon>
        <taxon>Arthropoda</taxon>
        <taxon>Hexapoda</taxon>
        <taxon>Insecta</taxon>
        <taxon>Pterygota</taxon>
        <taxon>Neoptera</taxon>
        <taxon>Endopterygota</taxon>
        <taxon>Diptera</taxon>
        <taxon>Nematocera</taxon>
        <taxon>Psychodoidea</taxon>
        <taxon>Psychodidae</taxon>
        <taxon>Phlebotomus</taxon>
        <taxon>Phlebotomus</taxon>
    </lineage>
</organism>
<keyword evidence="2" id="KW-0732">Signal</keyword>
<evidence type="ECO:0000313" key="4">
    <source>
        <dbReference type="Proteomes" id="UP000092462"/>
    </source>
</evidence>
<dbReference type="VEuPathDB" id="VectorBase:PPAPM1_007262"/>
<proteinExistence type="predicted"/>
<reference evidence="3" key="1">
    <citation type="submission" date="2022-08" db="UniProtKB">
        <authorList>
            <consortium name="EnsemblMetazoa"/>
        </authorList>
    </citation>
    <scope>IDENTIFICATION</scope>
    <source>
        <strain evidence="3">Israel</strain>
    </source>
</reference>
<feature type="signal peptide" evidence="2">
    <location>
        <begin position="1"/>
        <end position="17"/>
    </location>
</feature>
<dbReference type="AlphaFoldDB" id="A0A1B0CYG5"/>
<protein>
    <submittedName>
        <fullName evidence="3">Uncharacterized protein</fullName>
    </submittedName>
</protein>
<accession>A0A1B0CYG5</accession>
<feature type="region of interest" description="Disordered" evidence="1">
    <location>
        <begin position="47"/>
        <end position="113"/>
    </location>
</feature>